<reference evidence="3 4" key="1">
    <citation type="journal article" date="2016" name="Nat. Commun.">
        <title>Ectomycorrhizal ecology is imprinted in the genome of the dominant symbiotic fungus Cenococcum geophilum.</title>
        <authorList>
            <consortium name="DOE Joint Genome Institute"/>
            <person name="Peter M."/>
            <person name="Kohler A."/>
            <person name="Ohm R.A."/>
            <person name="Kuo A."/>
            <person name="Krutzmann J."/>
            <person name="Morin E."/>
            <person name="Arend M."/>
            <person name="Barry K.W."/>
            <person name="Binder M."/>
            <person name="Choi C."/>
            <person name="Clum A."/>
            <person name="Copeland A."/>
            <person name="Grisel N."/>
            <person name="Haridas S."/>
            <person name="Kipfer T."/>
            <person name="LaButti K."/>
            <person name="Lindquist E."/>
            <person name="Lipzen A."/>
            <person name="Maire R."/>
            <person name="Meier B."/>
            <person name="Mihaltcheva S."/>
            <person name="Molinier V."/>
            <person name="Murat C."/>
            <person name="Poggeler S."/>
            <person name="Quandt C.A."/>
            <person name="Sperisen C."/>
            <person name="Tritt A."/>
            <person name="Tisserant E."/>
            <person name="Crous P.W."/>
            <person name="Henrissat B."/>
            <person name="Nehls U."/>
            <person name="Egli S."/>
            <person name="Spatafora J.W."/>
            <person name="Grigoriev I.V."/>
            <person name="Martin F.M."/>
        </authorList>
    </citation>
    <scope>NUCLEOTIDE SEQUENCE [LARGE SCALE GENOMIC DNA]</scope>
    <source>
        <strain evidence="3 4">CBS 459.81</strain>
    </source>
</reference>
<name>A0A8E2J8W9_9PEZI</name>
<dbReference type="InterPro" id="IPR053006">
    <property type="entry name" value="Meiosis_regulatory"/>
</dbReference>
<feature type="domain" description="Bacteriophage T5 Orf172 DNA-binding" evidence="2">
    <location>
        <begin position="388"/>
        <end position="500"/>
    </location>
</feature>
<feature type="region of interest" description="Disordered" evidence="1">
    <location>
        <begin position="418"/>
        <end position="441"/>
    </location>
</feature>
<proteinExistence type="predicted"/>
<dbReference type="SUPFAM" id="SSF101447">
    <property type="entry name" value="Formin homology 2 domain (FH2 domain)"/>
    <property type="match status" value="1"/>
</dbReference>
<protein>
    <submittedName>
        <fullName evidence="3">DUF1766-domain-containing protein</fullName>
    </submittedName>
</protein>
<evidence type="ECO:0000313" key="3">
    <source>
        <dbReference type="EMBL" id="OCK73607.1"/>
    </source>
</evidence>
<feature type="compositionally biased region" description="Pro residues" evidence="1">
    <location>
        <begin position="422"/>
        <end position="434"/>
    </location>
</feature>
<dbReference type="OrthoDB" id="3511049at2759"/>
<dbReference type="InterPro" id="IPR018306">
    <property type="entry name" value="Phage_T5_Orf172_DNA-bd"/>
</dbReference>
<evidence type="ECO:0000256" key="1">
    <source>
        <dbReference type="SAM" id="MobiDB-lite"/>
    </source>
</evidence>
<dbReference type="PANTHER" id="PTHR28094">
    <property type="entry name" value="MEIOTICALLY UP-REGULATED GENE 113 PROTEIN"/>
    <property type="match status" value="1"/>
</dbReference>
<dbReference type="AlphaFoldDB" id="A0A8E2J8W9"/>
<dbReference type="SMART" id="SM00974">
    <property type="entry name" value="T5orf172"/>
    <property type="match status" value="1"/>
</dbReference>
<accession>A0A8E2J8W9</accession>
<evidence type="ECO:0000259" key="2">
    <source>
        <dbReference type="SMART" id="SM00974"/>
    </source>
</evidence>
<dbReference type="PANTHER" id="PTHR28094:SF1">
    <property type="entry name" value="MEIOTICALLY UP-REGULATED GENE 113 PROTEIN"/>
    <property type="match status" value="1"/>
</dbReference>
<evidence type="ECO:0000313" key="4">
    <source>
        <dbReference type="Proteomes" id="UP000250266"/>
    </source>
</evidence>
<feature type="region of interest" description="Disordered" evidence="1">
    <location>
        <begin position="287"/>
        <end position="307"/>
    </location>
</feature>
<dbReference type="Pfam" id="PF10544">
    <property type="entry name" value="T5orf172"/>
    <property type="match status" value="1"/>
</dbReference>
<gene>
    <name evidence="3" type="ORF">K432DRAFT_438262</name>
</gene>
<dbReference type="EMBL" id="KV745708">
    <property type="protein sequence ID" value="OCK73607.1"/>
    <property type="molecule type" value="Genomic_DNA"/>
</dbReference>
<dbReference type="Proteomes" id="UP000250266">
    <property type="component" value="Unassembled WGS sequence"/>
</dbReference>
<sequence>MVAASVLPTPPSSPSHPSRKPIIIHTASTAAVPAALSSQHINDPQLLSQSKSTPISNATLTTTAISSPRTTATRLAAESTPPLTIAVLKTDLRIIDWRCGAQTRTNTECQRYILNRNKKLIDSQLMSMTGLTRASPDYEPALLKLVMLVHCYQHKAGPPKERRLEAWRLAFPLGSADGSEPEAPLKQRIRKALGTLSVECIAHDDSCTHKGKIGGQKVQNCERTLQELVKQDIYSSDAKLELLLKVLEWNRTCSNHQSSRQFTRVAAWKKSVMVVLPMPKPVIDPAIVNNTPNEPQIPPRARTSLPIVTTPPMTEKKEIMQIHALPSPQASTDPTTNTDTDPASYWPKAYDTSPFEILAHSNRLASPELSPLNAEDLRDGYMYAYEVDGNTGYVKIGYTKRSVTERLDEWSFDCNRRTKSLYPPPPPPPPPPPAAAAAADVSSSAASTAVATPHARRIEALCHAELHHRRIKMYCGACLKQHVEWFEVSTANASAVIQKWSRWIATRPYELLPLRSGSKWVLKSSEVQRALRIEQFMRELAVVVTYYRNDLGRSSTPDDQQSMASLARMHYYRFSTKQTNRCSCAPAFVKDG</sequence>
<keyword evidence="4" id="KW-1185">Reference proteome</keyword>
<organism evidence="3 4">
    <name type="scientific">Lepidopterella palustris CBS 459.81</name>
    <dbReference type="NCBI Taxonomy" id="1314670"/>
    <lineage>
        <taxon>Eukaryota</taxon>
        <taxon>Fungi</taxon>
        <taxon>Dikarya</taxon>
        <taxon>Ascomycota</taxon>
        <taxon>Pezizomycotina</taxon>
        <taxon>Dothideomycetes</taxon>
        <taxon>Pleosporomycetidae</taxon>
        <taxon>Mytilinidiales</taxon>
        <taxon>Argynnaceae</taxon>
        <taxon>Lepidopterella</taxon>
    </lineage>
</organism>
<feature type="region of interest" description="Disordered" evidence="1">
    <location>
        <begin position="1"/>
        <end position="20"/>
    </location>
</feature>